<gene>
    <name evidence="2" type="ORF">EYF80_057671</name>
</gene>
<accession>A0A4Z2EU58</accession>
<dbReference type="AlphaFoldDB" id="A0A4Z2EU58"/>
<evidence type="ECO:0000313" key="2">
    <source>
        <dbReference type="EMBL" id="TNN32170.1"/>
    </source>
</evidence>
<organism evidence="2 3">
    <name type="scientific">Liparis tanakae</name>
    <name type="common">Tanaka's snailfish</name>
    <dbReference type="NCBI Taxonomy" id="230148"/>
    <lineage>
        <taxon>Eukaryota</taxon>
        <taxon>Metazoa</taxon>
        <taxon>Chordata</taxon>
        <taxon>Craniata</taxon>
        <taxon>Vertebrata</taxon>
        <taxon>Euteleostomi</taxon>
        <taxon>Actinopterygii</taxon>
        <taxon>Neopterygii</taxon>
        <taxon>Teleostei</taxon>
        <taxon>Neoteleostei</taxon>
        <taxon>Acanthomorphata</taxon>
        <taxon>Eupercaria</taxon>
        <taxon>Perciformes</taxon>
        <taxon>Cottioidei</taxon>
        <taxon>Cottales</taxon>
        <taxon>Liparidae</taxon>
        <taxon>Liparis</taxon>
    </lineage>
</organism>
<feature type="region of interest" description="Disordered" evidence="1">
    <location>
        <begin position="1"/>
        <end position="81"/>
    </location>
</feature>
<proteinExistence type="predicted"/>
<sequence length="92" mass="10202">MTGNTNTTRRQATAPWEERRSGPFTQVSQTMWTLYPGESDDVDPLPRAASGGAPERRLEELQSGVWRSSRAASGGAPERRRSQVDVVIKVFI</sequence>
<dbReference type="EMBL" id="SRLO01002873">
    <property type="protein sequence ID" value="TNN32170.1"/>
    <property type="molecule type" value="Genomic_DNA"/>
</dbReference>
<reference evidence="2 3" key="1">
    <citation type="submission" date="2019-03" db="EMBL/GenBank/DDBJ databases">
        <title>First draft genome of Liparis tanakae, snailfish: a comprehensive survey of snailfish specific genes.</title>
        <authorList>
            <person name="Kim W."/>
            <person name="Song I."/>
            <person name="Jeong J.-H."/>
            <person name="Kim D."/>
            <person name="Kim S."/>
            <person name="Ryu S."/>
            <person name="Song J.Y."/>
            <person name="Lee S.K."/>
        </authorList>
    </citation>
    <scope>NUCLEOTIDE SEQUENCE [LARGE SCALE GENOMIC DNA]</scope>
    <source>
        <tissue evidence="2">Muscle</tissue>
    </source>
</reference>
<keyword evidence="3" id="KW-1185">Reference proteome</keyword>
<evidence type="ECO:0000256" key="1">
    <source>
        <dbReference type="SAM" id="MobiDB-lite"/>
    </source>
</evidence>
<feature type="compositionally biased region" description="Polar residues" evidence="1">
    <location>
        <begin position="1"/>
        <end position="11"/>
    </location>
</feature>
<evidence type="ECO:0000313" key="3">
    <source>
        <dbReference type="Proteomes" id="UP000314294"/>
    </source>
</evidence>
<protein>
    <submittedName>
        <fullName evidence="2">Uncharacterized protein</fullName>
    </submittedName>
</protein>
<feature type="compositionally biased region" description="Polar residues" evidence="1">
    <location>
        <begin position="23"/>
        <end position="32"/>
    </location>
</feature>
<dbReference type="Proteomes" id="UP000314294">
    <property type="component" value="Unassembled WGS sequence"/>
</dbReference>
<comment type="caution">
    <text evidence="2">The sequence shown here is derived from an EMBL/GenBank/DDBJ whole genome shotgun (WGS) entry which is preliminary data.</text>
</comment>
<name>A0A4Z2EU58_9TELE</name>